<evidence type="ECO:0000256" key="8">
    <source>
        <dbReference type="SAM" id="MobiDB-lite"/>
    </source>
</evidence>
<keyword evidence="5" id="KW-0862">Zinc</keyword>
<evidence type="ECO:0000256" key="4">
    <source>
        <dbReference type="ARBA" id="ARBA00022771"/>
    </source>
</evidence>
<comment type="subunit">
    <text evidence="2">Homodimers and heterodimers.</text>
</comment>
<dbReference type="Gene3D" id="3.10.20.90">
    <property type="entry name" value="Phosphatidylinositol 3-kinase Catalytic Subunit, Chain A, domain 1"/>
    <property type="match status" value="1"/>
</dbReference>
<dbReference type="Pfam" id="PF16158">
    <property type="entry name" value="N_BRCA1_IG"/>
    <property type="match status" value="1"/>
</dbReference>
<feature type="region of interest" description="Disordered" evidence="8">
    <location>
        <begin position="169"/>
        <end position="210"/>
    </location>
</feature>
<evidence type="ECO:0000259" key="9">
    <source>
        <dbReference type="PROSITE" id="PS50030"/>
    </source>
</evidence>
<evidence type="ECO:0000256" key="2">
    <source>
        <dbReference type="ARBA" id="ARBA00011726"/>
    </source>
</evidence>
<dbReference type="PROSITE" id="PS50135">
    <property type="entry name" value="ZF_ZZ_2"/>
    <property type="match status" value="1"/>
</dbReference>
<name>A0ABP0Z4T9_9ROSI</name>
<dbReference type="InterPro" id="IPR013783">
    <property type="entry name" value="Ig-like_fold"/>
</dbReference>
<organism evidence="12 13">
    <name type="scientific">Citrullus colocynthis</name>
    <name type="common">colocynth</name>
    <dbReference type="NCBI Taxonomy" id="252529"/>
    <lineage>
        <taxon>Eukaryota</taxon>
        <taxon>Viridiplantae</taxon>
        <taxon>Streptophyta</taxon>
        <taxon>Embryophyta</taxon>
        <taxon>Tracheophyta</taxon>
        <taxon>Spermatophyta</taxon>
        <taxon>Magnoliopsida</taxon>
        <taxon>eudicotyledons</taxon>
        <taxon>Gunneridae</taxon>
        <taxon>Pentapetalae</taxon>
        <taxon>rosids</taxon>
        <taxon>fabids</taxon>
        <taxon>Cucurbitales</taxon>
        <taxon>Cucurbitaceae</taxon>
        <taxon>Benincaseae</taxon>
        <taxon>Citrullus</taxon>
    </lineage>
</organism>
<dbReference type="CDD" id="cd14319">
    <property type="entry name" value="UBA_NBR1"/>
    <property type="match status" value="2"/>
</dbReference>
<dbReference type="PANTHER" id="PTHR20930:SF0">
    <property type="entry name" value="PROTEIN ILRUN"/>
    <property type="match status" value="1"/>
</dbReference>
<dbReference type="Gene3D" id="3.30.60.90">
    <property type="match status" value="1"/>
</dbReference>
<dbReference type="SMART" id="SM00291">
    <property type="entry name" value="ZnF_ZZ"/>
    <property type="match status" value="1"/>
</dbReference>
<dbReference type="PROSITE" id="PS50030">
    <property type="entry name" value="UBA"/>
    <property type="match status" value="1"/>
</dbReference>
<evidence type="ECO:0000259" key="11">
    <source>
        <dbReference type="PROSITE" id="PS51745"/>
    </source>
</evidence>
<dbReference type="CDD" id="cd14947">
    <property type="entry name" value="NBR1_like"/>
    <property type="match status" value="1"/>
</dbReference>
<accession>A0ABP0Z4T9</accession>
<proteinExistence type="predicted"/>
<dbReference type="Pfam" id="PF00564">
    <property type="entry name" value="PB1"/>
    <property type="match status" value="1"/>
</dbReference>
<dbReference type="SMART" id="SM00666">
    <property type="entry name" value="PB1"/>
    <property type="match status" value="1"/>
</dbReference>
<dbReference type="SUPFAM" id="SSF46934">
    <property type="entry name" value="UBA-like"/>
    <property type="match status" value="1"/>
</dbReference>
<evidence type="ECO:0000256" key="6">
    <source>
        <dbReference type="ARBA" id="ARBA00023329"/>
    </source>
</evidence>
<keyword evidence="6" id="KW-0968">Cytoplasmic vesicle</keyword>
<feature type="compositionally biased region" description="Pro residues" evidence="8">
    <location>
        <begin position="685"/>
        <end position="710"/>
    </location>
</feature>
<dbReference type="InterPro" id="IPR000433">
    <property type="entry name" value="Znf_ZZ"/>
</dbReference>
<dbReference type="PROSITE" id="PS51745">
    <property type="entry name" value="PB1"/>
    <property type="match status" value="1"/>
</dbReference>
<dbReference type="Gene3D" id="2.60.40.10">
    <property type="entry name" value="Immunoglobulins"/>
    <property type="match status" value="1"/>
</dbReference>
<evidence type="ECO:0000256" key="7">
    <source>
        <dbReference type="PROSITE-ProRule" id="PRU00228"/>
    </source>
</evidence>
<evidence type="ECO:0000313" key="12">
    <source>
        <dbReference type="EMBL" id="CAK9327162.1"/>
    </source>
</evidence>
<dbReference type="PANTHER" id="PTHR20930">
    <property type="entry name" value="OVARIAN CARCINOMA ANTIGEN CA125-RELATED"/>
    <property type="match status" value="1"/>
</dbReference>
<feature type="compositionally biased region" description="Polar residues" evidence="8">
    <location>
        <begin position="169"/>
        <end position="189"/>
    </location>
</feature>
<feature type="domain" description="UBA" evidence="9">
    <location>
        <begin position="767"/>
        <end position="810"/>
    </location>
</feature>
<dbReference type="InterPro" id="IPR043145">
    <property type="entry name" value="Znf_ZZ_sf"/>
</dbReference>
<dbReference type="InterPro" id="IPR009060">
    <property type="entry name" value="UBA-like_sf"/>
</dbReference>
<dbReference type="InterPro" id="IPR015940">
    <property type="entry name" value="UBA"/>
</dbReference>
<protein>
    <recommendedName>
        <fullName evidence="14">Protein NBR1 homolog</fullName>
    </recommendedName>
</protein>
<evidence type="ECO:0000256" key="1">
    <source>
        <dbReference type="ARBA" id="ARBA00004419"/>
    </source>
</evidence>
<dbReference type="Pfam" id="PF24932">
    <property type="entry name" value="UBA_NBR1_C"/>
    <property type="match status" value="2"/>
</dbReference>
<feature type="region of interest" description="Disordered" evidence="8">
    <location>
        <begin position="661"/>
        <end position="718"/>
    </location>
</feature>
<reference evidence="12 13" key="1">
    <citation type="submission" date="2024-03" db="EMBL/GenBank/DDBJ databases">
        <authorList>
            <person name="Gkanogiannis A."/>
            <person name="Becerra Lopez-Lavalle L."/>
        </authorList>
    </citation>
    <scope>NUCLEOTIDE SEQUENCE [LARGE SCALE GENOMIC DNA]</scope>
</reference>
<dbReference type="SUPFAM" id="SSF54277">
    <property type="entry name" value="CAD &amp; PB1 domains"/>
    <property type="match status" value="1"/>
</dbReference>
<keyword evidence="4 7" id="KW-0863">Zinc-finger</keyword>
<keyword evidence="3" id="KW-0479">Metal-binding</keyword>
<dbReference type="InterPro" id="IPR053793">
    <property type="entry name" value="PB1-like"/>
</dbReference>
<evidence type="ECO:0000256" key="3">
    <source>
        <dbReference type="ARBA" id="ARBA00022723"/>
    </source>
</evidence>
<evidence type="ECO:0000256" key="5">
    <source>
        <dbReference type="ARBA" id="ARBA00022833"/>
    </source>
</evidence>
<sequence>MESTIVIKARYGEMLRRFSVRVYENSRLDLDMNGLRAKIRNLFNFSSGADFTLTYIDEDGDVVSLVDDDDLHEMMRQQLKFLRIDVHLRNKENDKSHGRSDGSSTLMTSERSFQDVCSGISDVLKSMPEPLPEFCSQFLFDIASKAVSSPVLSELAQSFIRLGNTHLHTGSQASSVPETSTQSVATECSTPPLGADSKASNNDGFHQEAGSKFQCTGSSYKDGKITNSESATKNIGVPAPVLDLDALPGKPAIADHCCSSFDGKKKEKRNDAFLDALQEMHISNLPESLIDNSHHSSATYMDGRFINECPFSGVPVAPRSSMLGTVCIDPVSSSSGYTESVGSMFHKGPIASSSNYIEAFHEDPIISSRGCFGTVGSMFHKGVICDGCGARPITGPRFKSQVKDNYDLCSICFAKMGNEADYIRIDRPVSCRNPRMKGFNRRYPFPGPQIIDALRGPVKQTKLDSCFVADINVFDGTVMAPCIPFTKIWRLRNSGTSNWPRGTQLVWIGGDKLGCAVPVEIEVPADGLPLGQEIEVAVDFTTPPCSGQYTSYWRMASPSGQRFGQRVWVLIQVDEALGMPDSNYSQALDLNLPPIIDRAHEGVQKNSTPAISDGVLFPPCDSIPINELPKLHHNLSATDPDLQFLVDQGILVGESPTTFAKEDNLGSSSSAADRHGVLPSSTKVPPEPYFPFDFPVPTPPANPPPPPSPKVSPASSEDVTANNANNIVEETLLKTLEDMGFKQVDLNKEVLKRNKYDLGQSVDDLCRVDEWDPMLDELEEMGFSDKEMNKRLLKNNNGSVKRVVMELLYGRMLS</sequence>
<feature type="domain" description="PB1" evidence="11">
    <location>
        <begin position="4"/>
        <end position="89"/>
    </location>
</feature>
<keyword evidence="13" id="KW-1185">Reference proteome</keyword>
<feature type="domain" description="ZZ-type" evidence="10">
    <location>
        <begin position="380"/>
        <end position="430"/>
    </location>
</feature>
<evidence type="ECO:0000259" key="10">
    <source>
        <dbReference type="PROSITE" id="PS50135"/>
    </source>
</evidence>
<evidence type="ECO:0008006" key="14">
    <source>
        <dbReference type="Google" id="ProtNLM"/>
    </source>
</evidence>
<dbReference type="InterPro" id="IPR056893">
    <property type="entry name" value="UBA_Nbr1_C"/>
</dbReference>
<dbReference type="InterPro" id="IPR000270">
    <property type="entry name" value="PB1_dom"/>
</dbReference>
<gene>
    <name evidence="12" type="ORF">CITCOLO1_LOCUS19531</name>
</gene>
<dbReference type="SUPFAM" id="SSF57850">
    <property type="entry name" value="RING/U-box"/>
    <property type="match status" value="1"/>
</dbReference>
<dbReference type="EMBL" id="OZ021742">
    <property type="protein sequence ID" value="CAK9327162.1"/>
    <property type="molecule type" value="Genomic_DNA"/>
</dbReference>
<dbReference type="Proteomes" id="UP001642487">
    <property type="component" value="Chromosome 8"/>
</dbReference>
<comment type="subcellular location">
    <subcellularLocation>
        <location evidence="1">Cytoplasmic vesicle</location>
        <location evidence="1">Autophagosome</location>
    </subcellularLocation>
</comment>
<evidence type="ECO:0000313" key="13">
    <source>
        <dbReference type="Proteomes" id="UP001642487"/>
    </source>
</evidence>
<dbReference type="Gene3D" id="1.10.8.10">
    <property type="entry name" value="DNA helicase RuvA subunit, C-terminal domain"/>
    <property type="match status" value="2"/>
</dbReference>
<dbReference type="Pfam" id="PF00569">
    <property type="entry name" value="ZZ"/>
    <property type="match status" value="1"/>
</dbReference>
<dbReference type="InterPro" id="IPR032350">
    <property type="entry name" value="Nbr1_FW"/>
</dbReference>